<dbReference type="EMBL" id="MFUC01000004">
    <property type="protein sequence ID" value="OGI72543.1"/>
    <property type="molecule type" value="Genomic_DNA"/>
</dbReference>
<name>A0A1F6VSB6_9BACT</name>
<dbReference type="Proteomes" id="UP000179686">
    <property type="component" value="Unassembled WGS sequence"/>
</dbReference>
<sequence length="175" mass="20371">MKKTVFVAFAIMLTNFLPVLLLAQSKNSLETQITNTESQCDTLIAKMKISNHEVLSLKPEYQNLKRFYKQNKKNPEMQDSLLERFSVYNQKLSRVTQTYTAIVYDYNESSFTINHITRKFGVTDSVSMSLLIAYEKLKISSDFLDEEFKTFRKYGSRLDPMKSAFGALERRFAKL</sequence>
<gene>
    <name evidence="2" type="ORF">A3J61_01060</name>
</gene>
<feature type="chain" id="PRO_5009225758" description="DUF5667 domain-containing protein" evidence="1">
    <location>
        <begin position="24"/>
        <end position="175"/>
    </location>
</feature>
<keyword evidence="1" id="KW-0732">Signal</keyword>
<dbReference type="AlphaFoldDB" id="A0A1F6VSB6"/>
<accession>A0A1F6VSB6</accession>
<protein>
    <recommendedName>
        <fullName evidence="4">DUF5667 domain-containing protein</fullName>
    </recommendedName>
</protein>
<feature type="signal peptide" evidence="1">
    <location>
        <begin position="1"/>
        <end position="23"/>
    </location>
</feature>
<proteinExistence type="predicted"/>
<reference evidence="2 3" key="1">
    <citation type="journal article" date="2016" name="Nat. Commun.">
        <title>Thousands of microbial genomes shed light on interconnected biogeochemical processes in an aquifer system.</title>
        <authorList>
            <person name="Anantharaman K."/>
            <person name="Brown C.T."/>
            <person name="Hug L.A."/>
            <person name="Sharon I."/>
            <person name="Castelle C.J."/>
            <person name="Probst A.J."/>
            <person name="Thomas B.C."/>
            <person name="Singh A."/>
            <person name="Wilkins M.J."/>
            <person name="Karaoz U."/>
            <person name="Brodie E.L."/>
            <person name="Williams K.H."/>
            <person name="Hubbard S.S."/>
            <person name="Banfield J.F."/>
        </authorList>
    </citation>
    <scope>NUCLEOTIDE SEQUENCE [LARGE SCALE GENOMIC DNA]</scope>
</reference>
<evidence type="ECO:0008006" key="4">
    <source>
        <dbReference type="Google" id="ProtNLM"/>
    </source>
</evidence>
<evidence type="ECO:0000256" key="1">
    <source>
        <dbReference type="SAM" id="SignalP"/>
    </source>
</evidence>
<comment type="caution">
    <text evidence="2">The sequence shown here is derived from an EMBL/GenBank/DDBJ whole genome shotgun (WGS) entry which is preliminary data.</text>
</comment>
<evidence type="ECO:0000313" key="2">
    <source>
        <dbReference type="EMBL" id="OGI72543.1"/>
    </source>
</evidence>
<organism evidence="2 3">
    <name type="scientific">Candidatus Nomurabacteria bacterium RIFCSPHIGHO2_02_FULL_38_15</name>
    <dbReference type="NCBI Taxonomy" id="1801752"/>
    <lineage>
        <taxon>Bacteria</taxon>
        <taxon>Candidatus Nomuraibacteriota</taxon>
    </lineage>
</organism>
<evidence type="ECO:0000313" key="3">
    <source>
        <dbReference type="Proteomes" id="UP000179686"/>
    </source>
</evidence>